<dbReference type="GeneID" id="24439808"/>
<name>W7XG12_TETTS</name>
<reference evidence="2" key="1">
    <citation type="journal article" date="2006" name="PLoS Biol.">
        <title>Macronuclear genome sequence of the ciliate Tetrahymena thermophila, a model eukaryote.</title>
        <authorList>
            <person name="Eisen J.A."/>
            <person name="Coyne R.S."/>
            <person name="Wu M."/>
            <person name="Wu D."/>
            <person name="Thiagarajan M."/>
            <person name="Wortman J.R."/>
            <person name="Badger J.H."/>
            <person name="Ren Q."/>
            <person name="Amedeo P."/>
            <person name="Jones K.M."/>
            <person name="Tallon L.J."/>
            <person name="Delcher A.L."/>
            <person name="Salzberg S.L."/>
            <person name="Silva J.C."/>
            <person name="Haas B.J."/>
            <person name="Majoros W.H."/>
            <person name="Farzad M."/>
            <person name="Carlton J.M."/>
            <person name="Smith R.K. Jr."/>
            <person name="Garg J."/>
            <person name="Pearlman R.E."/>
            <person name="Karrer K.M."/>
            <person name="Sun L."/>
            <person name="Manning G."/>
            <person name="Elde N.C."/>
            <person name="Turkewitz A.P."/>
            <person name="Asai D.J."/>
            <person name="Wilkes D.E."/>
            <person name="Wang Y."/>
            <person name="Cai H."/>
            <person name="Collins K."/>
            <person name="Stewart B.A."/>
            <person name="Lee S.R."/>
            <person name="Wilamowska K."/>
            <person name="Weinberg Z."/>
            <person name="Ruzzo W.L."/>
            <person name="Wloga D."/>
            <person name="Gaertig J."/>
            <person name="Frankel J."/>
            <person name="Tsao C.-C."/>
            <person name="Gorovsky M.A."/>
            <person name="Keeling P.J."/>
            <person name="Waller R.F."/>
            <person name="Patron N.J."/>
            <person name="Cherry J.M."/>
            <person name="Stover N.A."/>
            <person name="Krieger C.J."/>
            <person name="del Toro C."/>
            <person name="Ryder H.F."/>
            <person name="Williamson S.C."/>
            <person name="Barbeau R.A."/>
            <person name="Hamilton E.P."/>
            <person name="Orias E."/>
        </authorList>
    </citation>
    <scope>NUCLEOTIDE SEQUENCE [LARGE SCALE GENOMIC DNA]</scope>
    <source>
        <strain evidence="2">SB210</strain>
    </source>
</reference>
<dbReference type="Proteomes" id="UP000009168">
    <property type="component" value="Unassembled WGS sequence"/>
</dbReference>
<evidence type="ECO:0000313" key="1">
    <source>
        <dbReference type="EMBL" id="EWS75828.1"/>
    </source>
</evidence>
<sequence>MVKYKKEIIFQIIFNINNILITIIEYQVHIKRNDAVTKMNLQLTNYFLSSNNDQFYRCTELIILINTTITSKKMIQISHQFYQIIKRNEQNNQLYFIIFQQQNFKASNEAKRFIINKKNKTLKSKNRKNKYMLSKLFTLFILHSDLAKLLNLSK</sequence>
<dbReference type="KEGG" id="tet:TTHERM_000609459"/>
<dbReference type="EMBL" id="GG662800">
    <property type="protein sequence ID" value="EWS75828.1"/>
    <property type="molecule type" value="Genomic_DNA"/>
</dbReference>
<keyword evidence="2" id="KW-1185">Reference proteome</keyword>
<dbReference type="InParanoid" id="W7XG12"/>
<protein>
    <submittedName>
        <fullName evidence="1">Uncharacterized protein</fullName>
    </submittedName>
</protein>
<evidence type="ECO:0000313" key="2">
    <source>
        <dbReference type="Proteomes" id="UP000009168"/>
    </source>
</evidence>
<organism evidence="1 2">
    <name type="scientific">Tetrahymena thermophila (strain SB210)</name>
    <dbReference type="NCBI Taxonomy" id="312017"/>
    <lineage>
        <taxon>Eukaryota</taxon>
        <taxon>Sar</taxon>
        <taxon>Alveolata</taxon>
        <taxon>Ciliophora</taxon>
        <taxon>Intramacronucleata</taxon>
        <taxon>Oligohymenophorea</taxon>
        <taxon>Hymenostomatida</taxon>
        <taxon>Tetrahymenina</taxon>
        <taxon>Tetrahymenidae</taxon>
        <taxon>Tetrahymena</taxon>
    </lineage>
</organism>
<gene>
    <name evidence="1" type="ORF">TTHERM_000609459</name>
</gene>
<proteinExistence type="predicted"/>
<dbReference type="AlphaFoldDB" id="W7XG12"/>
<accession>W7XG12</accession>
<dbReference type="RefSeq" id="XP_012651642.1">
    <property type="nucleotide sequence ID" value="XM_012796188.1"/>
</dbReference>